<organism evidence="3 4">
    <name type="scientific">Aspergillus luchuensis (strain CBS 106.47)</name>
    <dbReference type="NCBI Taxonomy" id="1137211"/>
    <lineage>
        <taxon>Eukaryota</taxon>
        <taxon>Fungi</taxon>
        <taxon>Dikarya</taxon>
        <taxon>Ascomycota</taxon>
        <taxon>Pezizomycotina</taxon>
        <taxon>Eurotiomycetes</taxon>
        <taxon>Eurotiomycetidae</taxon>
        <taxon>Eurotiales</taxon>
        <taxon>Aspergillaceae</taxon>
        <taxon>Aspergillus</taxon>
        <taxon>Aspergillus subgen. Circumdati</taxon>
    </lineage>
</organism>
<dbReference type="InterPro" id="IPR038595">
    <property type="entry name" value="LOR_sf"/>
</dbReference>
<evidence type="ECO:0000256" key="2">
    <source>
        <dbReference type="SAM" id="MobiDB-lite"/>
    </source>
</evidence>
<dbReference type="InterPro" id="IPR025659">
    <property type="entry name" value="Tubby-like_C"/>
</dbReference>
<dbReference type="SUPFAM" id="SSF54518">
    <property type="entry name" value="Tubby C-terminal domain-like"/>
    <property type="match status" value="1"/>
</dbReference>
<feature type="compositionally biased region" description="Basic and acidic residues" evidence="2">
    <location>
        <begin position="213"/>
        <end position="229"/>
    </location>
</feature>
<evidence type="ECO:0000313" key="4">
    <source>
        <dbReference type="Proteomes" id="UP000184063"/>
    </source>
</evidence>
<comment type="similarity">
    <text evidence="1">Belongs to the LOR family.</text>
</comment>
<name>A0A1M3TMK6_ASPLC</name>
<proteinExistence type="inferred from homology"/>
<dbReference type="InterPro" id="IPR007612">
    <property type="entry name" value="LOR"/>
</dbReference>
<dbReference type="AlphaFoldDB" id="A0A1M3TMK6"/>
<evidence type="ECO:0000313" key="3">
    <source>
        <dbReference type="EMBL" id="OJZ87906.1"/>
    </source>
</evidence>
<reference evidence="4" key="1">
    <citation type="journal article" date="2017" name="Genome Biol.">
        <title>Comparative genomics reveals high biological diversity and specific adaptations in the industrially and medically important fungal genus Aspergillus.</title>
        <authorList>
            <person name="de Vries R.P."/>
            <person name="Riley R."/>
            <person name="Wiebenga A."/>
            <person name="Aguilar-Osorio G."/>
            <person name="Amillis S."/>
            <person name="Uchima C.A."/>
            <person name="Anderluh G."/>
            <person name="Asadollahi M."/>
            <person name="Askin M."/>
            <person name="Barry K."/>
            <person name="Battaglia E."/>
            <person name="Bayram O."/>
            <person name="Benocci T."/>
            <person name="Braus-Stromeyer S.A."/>
            <person name="Caldana C."/>
            <person name="Canovas D."/>
            <person name="Cerqueira G.C."/>
            <person name="Chen F."/>
            <person name="Chen W."/>
            <person name="Choi C."/>
            <person name="Clum A."/>
            <person name="Dos Santos R.A."/>
            <person name="Damasio A.R."/>
            <person name="Diallinas G."/>
            <person name="Emri T."/>
            <person name="Fekete E."/>
            <person name="Flipphi M."/>
            <person name="Freyberg S."/>
            <person name="Gallo A."/>
            <person name="Gournas C."/>
            <person name="Habgood R."/>
            <person name="Hainaut M."/>
            <person name="Harispe M.L."/>
            <person name="Henrissat B."/>
            <person name="Hilden K.S."/>
            <person name="Hope R."/>
            <person name="Hossain A."/>
            <person name="Karabika E."/>
            <person name="Karaffa L."/>
            <person name="Karanyi Z."/>
            <person name="Krasevec N."/>
            <person name="Kuo A."/>
            <person name="Kusch H."/>
            <person name="LaButti K."/>
            <person name="Lagendijk E.L."/>
            <person name="Lapidus A."/>
            <person name="Levasseur A."/>
            <person name="Lindquist E."/>
            <person name="Lipzen A."/>
            <person name="Logrieco A.F."/>
            <person name="MacCabe A."/>
            <person name="Maekelae M.R."/>
            <person name="Malavazi I."/>
            <person name="Melin P."/>
            <person name="Meyer V."/>
            <person name="Mielnichuk N."/>
            <person name="Miskei M."/>
            <person name="Molnar A.P."/>
            <person name="Mule G."/>
            <person name="Ngan C.Y."/>
            <person name="Orejas M."/>
            <person name="Orosz E."/>
            <person name="Ouedraogo J.P."/>
            <person name="Overkamp K.M."/>
            <person name="Park H.-S."/>
            <person name="Perrone G."/>
            <person name="Piumi F."/>
            <person name="Punt P.J."/>
            <person name="Ram A.F."/>
            <person name="Ramon A."/>
            <person name="Rauscher S."/>
            <person name="Record E."/>
            <person name="Riano-Pachon D.M."/>
            <person name="Robert V."/>
            <person name="Roehrig J."/>
            <person name="Ruller R."/>
            <person name="Salamov A."/>
            <person name="Salih N.S."/>
            <person name="Samson R.A."/>
            <person name="Sandor E."/>
            <person name="Sanguinetti M."/>
            <person name="Schuetze T."/>
            <person name="Sepcic K."/>
            <person name="Shelest E."/>
            <person name="Sherlock G."/>
            <person name="Sophianopoulou V."/>
            <person name="Squina F.M."/>
            <person name="Sun H."/>
            <person name="Susca A."/>
            <person name="Todd R.B."/>
            <person name="Tsang A."/>
            <person name="Unkles S.E."/>
            <person name="van de Wiele N."/>
            <person name="van Rossen-Uffink D."/>
            <person name="Oliveira J.V."/>
            <person name="Vesth T.C."/>
            <person name="Visser J."/>
            <person name="Yu J.-H."/>
            <person name="Zhou M."/>
            <person name="Andersen M.R."/>
            <person name="Archer D.B."/>
            <person name="Baker S.E."/>
            <person name="Benoit I."/>
            <person name="Brakhage A.A."/>
            <person name="Braus G.H."/>
            <person name="Fischer R."/>
            <person name="Frisvad J.C."/>
            <person name="Goldman G.H."/>
            <person name="Houbraken J."/>
            <person name="Oakley B."/>
            <person name="Pocsi I."/>
            <person name="Scazzocchio C."/>
            <person name="Seiboth B."/>
            <person name="vanKuyk P.A."/>
            <person name="Wortman J."/>
            <person name="Dyer P.S."/>
            <person name="Grigoriev I.V."/>
        </authorList>
    </citation>
    <scope>NUCLEOTIDE SEQUENCE [LARGE SCALE GENOMIC DNA]</scope>
    <source>
        <strain evidence="4">CBS 106.47</strain>
    </source>
</reference>
<dbReference type="VEuPathDB" id="FungiDB:ASPFODRAFT_132974"/>
<dbReference type="Pfam" id="PF04525">
    <property type="entry name" value="LOR"/>
    <property type="match status" value="1"/>
</dbReference>
<evidence type="ECO:0008006" key="5">
    <source>
        <dbReference type="Google" id="ProtNLM"/>
    </source>
</evidence>
<dbReference type="Proteomes" id="UP000184063">
    <property type="component" value="Unassembled WGS sequence"/>
</dbReference>
<dbReference type="EMBL" id="KV878240">
    <property type="protein sequence ID" value="OJZ87906.1"/>
    <property type="molecule type" value="Genomic_DNA"/>
</dbReference>
<accession>A0A1M3TMK6</accession>
<protein>
    <recommendedName>
        <fullName evidence="5">Tubby C-terminal domain-containing protein</fullName>
    </recommendedName>
</protein>
<sequence>MSSTPIALKQPIAIRPEHIASSLTTIRIKQHSKSWSGGDFTISTCQGEEGSVTKLFSVDGDFGSLSQRRHFRDSSGLPLFELHRKRSGVTWFVHLPSDKNDDEPIATIATKWSAFKDKFDVHIKNAAASGEDTVIEVRGKDIWKVKTHVYQNGALVMMAKLTDMLSVYVPGKRPEWELTVAEGFDLSLASIIGVLLATLLKYSSMPSSYSPKSQKDDVISTRNEKGKMP</sequence>
<dbReference type="OrthoDB" id="97518at2759"/>
<feature type="region of interest" description="Disordered" evidence="2">
    <location>
        <begin position="205"/>
        <end position="229"/>
    </location>
</feature>
<gene>
    <name evidence="3" type="ORF">ASPFODRAFT_132974</name>
</gene>
<dbReference type="Gene3D" id="2.40.160.200">
    <property type="entry name" value="LURP1-related"/>
    <property type="match status" value="1"/>
</dbReference>
<evidence type="ECO:0000256" key="1">
    <source>
        <dbReference type="ARBA" id="ARBA00005437"/>
    </source>
</evidence>